<evidence type="ECO:0000259" key="11">
    <source>
        <dbReference type="Pfam" id="PF18139"/>
    </source>
</evidence>
<name>A0ABM0JEM3_APLCA</name>
<dbReference type="GeneID" id="101848023"/>
<feature type="region of interest" description="Disordered" evidence="8">
    <location>
        <begin position="1662"/>
        <end position="1684"/>
    </location>
</feature>
<dbReference type="PANTHER" id="PTHR13800:SF12">
    <property type="entry name" value="TRANSIENT RECEPTOR POTENTIAL CATION CHANNEL SUBFAMILY M MEMBER-LIKE 2"/>
    <property type="match status" value="1"/>
</dbReference>
<keyword evidence="6 9" id="KW-0472">Membrane</keyword>
<feature type="compositionally biased region" description="Low complexity" evidence="8">
    <location>
        <begin position="27"/>
        <end position="37"/>
    </location>
</feature>
<feature type="region of interest" description="Disordered" evidence="8">
    <location>
        <begin position="1"/>
        <end position="192"/>
    </location>
</feature>
<evidence type="ECO:0000256" key="4">
    <source>
        <dbReference type="ARBA" id="ARBA00022989"/>
    </source>
</evidence>
<evidence type="ECO:0000313" key="14">
    <source>
        <dbReference type="RefSeq" id="XP_005091977.2"/>
    </source>
</evidence>
<evidence type="ECO:0000259" key="12">
    <source>
        <dbReference type="Pfam" id="PF25508"/>
    </source>
</evidence>
<dbReference type="Pfam" id="PF00520">
    <property type="entry name" value="Ion_trans"/>
    <property type="match status" value="1"/>
</dbReference>
<evidence type="ECO:0000256" key="8">
    <source>
        <dbReference type="SAM" id="MobiDB-lite"/>
    </source>
</evidence>
<keyword evidence="2" id="KW-0813">Transport</keyword>
<dbReference type="InterPro" id="IPR057366">
    <property type="entry name" value="TRPM-like"/>
</dbReference>
<keyword evidence="3 9" id="KW-0812">Transmembrane</keyword>
<feature type="compositionally biased region" description="Polar residues" evidence="8">
    <location>
        <begin position="183"/>
        <end position="192"/>
    </location>
</feature>
<feature type="transmembrane region" description="Helical" evidence="9">
    <location>
        <begin position="1427"/>
        <end position="1453"/>
    </location>
</feature>
<feature type="domain" description="Ion transport" evidence="10">
    <location>
        <begin position="1211"/>
        <end position="1461"/>
    </location>
</feature>
<keyword evidence="7" id="KW-0407">Ion channel</keyword>
<feature type="transmembrane region" description="Helical" evidence="9">
    <location>
        <begin position="1280"/>
        <end position="1298"/>
    </location>
</feature>
<evidence type="ECO:0000256" key="2">
    <source>
        <dbReference type="ARBA" id="ARBA00022448"/>
    </source>
</evidence>
<feature type="domain" description="TRPM-like" evidence="12">
    <location>
        <begin position="757"/>
        <end position="834"/>
    </location>
</feature>
<feature type="compositionally biased region" description="Basic residues" evidence="8">
    <location>
        <begin position="69"/>
        <end position="84"/>
    </location>
</feature>
<reference evidence="14" key="1">
    <citation type="submission" date="2025-08" db="UniProtKB">
        <authorList>
            <consortium name="RefSeq"/>
        </authorList>
    </citation>
    <scope>IDENTIFICATION</scope>
</reference>
<evidence type="ECO:0000256" key="9">
    <source>
        <dbReference type="SAM" id="Phobius"/>
    </source>
</evidence>
<comment type="subcellular location">
    <subcellularLocation>
        <location evidence="1">Membrane</location>
        <topology evidence="1">Multi-pass membrane protein</topology>
    </subcellularLocation>
</comment>
<feature type="compositionally biased region" description="Polar residues" evidence="8">
    <location>
        <begin position="136"/>
        <end position="151"/>
    </location>
</feature>
<dbReference type="InterPro" id="IPR005821">
    <property type="entry name" value="Ion_trans_dom"/>
</dbReference>
<keyword evidence="4 9" id="KW-1133">Transmembrane helix</keyword>
<accession>A0ABM0JEM3</accession>
<feature type="domain" description="TRPM-like" evidence="12">
    <location>
        <begin position="945"/>
        <end position="1074"/>
    </location>
</feature>
<feature type="compositionally biased region" description="Basic residues" evidence="8">
    <location>
        <begin position="160"/>
        <end position="182"/>
    </location>
</feature>
<dbReference type="Gene3D" id="3.40.50.450">
    <property type="match status" value="1"/>
</dbReference>
<dbReference type="PANTHER" id="PTHR13800">
    <property type="entry name" value="TRANSIENT RECEPTOR POTENTIAL CATION CHANNEL, SUBFAMILY M, MEMBER 6"/>
    <property type="match status" value="1"/>
</dbReference>
<dbReference type="InterPro" id="IPR041491">
    <property type="entry name" value="TRPM_SLOG"/>
</dbReference>
<protein>
    <submittedName>
        <fullName evidence="14">Transient receptor potential cation channel subfamily M member-like 2</fullName>
    </submittedName>
</protein>
<evidence type="ECO:0000256" key="7">
    <source>
        <dbReference type="ARBA" id="ARBA00023303"/>
    </source>
</evidence>
<dbReference type="InterPro" id="IPR050927">
    <property type="entry name" value="TRPM"/>
</dbReference>
<proteinExistence type="predicted"/>
<dbReference type="Pfam" id="PF18139">
    <property type="entry name" value="LSDAT_euk"/>
    <property type="match status" value="1"/>
</dbReference>
<keyword evidence="5" id="KW-0406">Ion transport</keyword>
<evidence type="ECO:0000313" key="13">
    <source>
        <dbReference type="Proteomes" id="UP000694888"/>
    </source>
</evidence>
<gene>
    <name evidence="14" type="primary">LOC101848023</name>
</gene>
<feature type="transmembrane region" description="Helical" evidence="9">
    <location>
        <begin position="1342"/>
        <end position="1363"/>
    </location>
</feature>
<keyword evidence="13" id="KW-1185">Reference proteome</keyword>
<evidence type="ECO:0000256" key="3">
    <source>
        <dbReference type="ARBA" id="ARBA00022692"/>
    </source>
</evidence>
<dbReference type="Pfam" id="PF25508">
    <property type="entry name" value="TRPM2"/>
    <property type="match status" value="2"/>
</dbReference>
<dbReference type="Proteomes" id="UP000694888">
    <property type="component" value="Unplaced"/>
</dbReference>
<dbReference type="SUPFAM" id="SSF102405">
    <property type="entry name" value="MCP/YpsA-like"/>
    <property type="match status" value="1"/>
</dbReference>
<evidence type="ECO:0000256" key="1">
    <source>
        <dbReference type="ARBA" id="ARBA00004141"/>
    </source>
</evidence>
<organism evidence="13 14">
    <name type="scientific">Aplysia californica</name>
    <name type="common">California sea hare</name>
    <dbReference type="NCBI Taxonomy" id="6500"/>
    <lineage>
        <taxon>Eukaryota</taxon>
        <taxon>Metazoa</taxon>
        <taxon>Spiralia</taxon>
        <taxon>Lophotrochozoa</taxon>
        <taxon>Mollusca</taxon>
        <taxon>Gastropoda</taxon>
        <taxon>Heterobranchia</taxon>
        <taxon>Euthyneura</taxon>
        <taxon>Tectipleura</taxon>
        <taxon>Aplysiida</taxon>
        <taxon>Aplysioidea</taxon>
        <taxon>Aplysiidae</taxon>
        <taxon>Aplysia</taxon>
    </lineage>
</organism>
<evidence type="ECO:0000259" key="10">
    <source>
        <dbReference type="Pfam" id="PF00520"/>
    </source>
</evidence>
<evidence type="ECO:0000256" key="6">
    <source>
        <dbReference type="ARBA" id="ARBA00023136"/>
    </source>
</evidence>
<sequence length="1684" mass="191709">MPKAEETSKKYFSAASSVGSERELDNLNDLNSLTSSDFRSMSWPGDTRDGELNNNEGQLPLRPGSGIPPHHRRAGQEKPRKRVGKPSSVTWSIDVSEGRQSPDSDRWTKHVDPLPEPQTDVPVFSVASGERLSHFDNATFSTRSTNLSDAESYNEEHTSSGKRRSKKRRRSSKDPKKKKHLSTHSSGAENGQVMSPAALYSLELAQKYPSQIASDSIAETVLENKASVSKSEPIPSSPTTGIPAPAIISLASAVKNEDGLLDIEADFLRNRKESVTSGQSLEQSRGLVASGTSELEDSFNDIPLMKRPQSRVGMKKHDSKLMIQSETAAFISSTIFQRECNRFVWDRKTNSDKCFCGRDKVWHQQRAIPVPDKTVLPKEAKAEIWHPKTHTFTEPCDSFGEIHFRGFGSSTPNSPYARIDYKTRPDLIWELLIDYWKMPKPRLLISVTGGAQRFELKPRLSSLLKQGLIGAAVNTGAWIITGGTATGVMEFVGEAVRDHITVSGRGREECVALGVATWGCVANKLVLDGEDDEGLWPVTYAIEDVMNPPRGSSALDRNHTHFLLVDNGTDGQYGAEIKFRSELESYISKVGTTGVSESQVISVPVVLIVVEGGVGTMETVFESLNRHTPVVVINGSGRAADYISLAYNLTRNPANEDSSRMPHDFDSVMHLAAERMFTWKENDTGKEKKLQSCIYFLKQCLKRRNLINVYDLEKSDSVKDIDRALLFALLKANKSKCKSQLALALAWNRCDIARQQIFTRENRSRWEIKDLYDAMFTALVQDRADFVELFLDNGVDLRKFLTVRTLWNLYCNCLGDATDAEASILRHLITYCQQGWGQYLRCKALEDWKDYPKSSLLLLLNKVIVHLLRDECFNFYSDHERFWISEDEKPTMGWKGDMATIQPLLERMSSLGKPTAEQVRALEPDHDPDEEDVQGVANYPGAFRSRSRRHKQKLKENFDFEHPERDLFIFAIMFNRRKMAHLFLNLGVDQIGTALLGCSLLKALSDKADMDEEVSISVNLSQHAQMLETFAISVLSECYTRTKCDTHLLLTRELKQLGHMTVLNLVERQELMEFAEHSACQTKLSDIWKGSLTTHTSEGKILITILLPFLIFLIKFKSSRNCTSEYWGSVSDQEMVVTDNNLEPVDPDGQATTSPRFARSKTRRVDSTKKSNYSEVRLFDCGRNNGIHLLKAIHKFYKAPVTKFYTNIVAYLIFLGLFSFFLLTNLRPTSEPDSPSTEEIVVWVWFVTLMIEENRQVLIGDQRSLTYKIRNWWTDYWNRFDFIMYLLVVVSVVLRYNLSSSSFVWVRIIYSITLAMSYLRCMQFFYAEKNMGPKVIMIRRMLTDLMFFFLILLVFVLSFGVAYHANMFPNAPLDWSVFFNVLYYPYFQIYGELFIEDLRGDDSNGCTRNETIWRKDPMKRCGDETAIVPILLAVYMILTNVLLVNLLIAMFSYTFQTVQDNSTKVWRFYRIALVYEYFDRPSLVPPIIIINHIFRLFRFLVYYKGGGSKRKNAFRSRLSDEDNLRLTLLEKACTEVYLAHSSLRLREQMDQKVSSTADRLEVVMTDLQRIKEAVEVQEQLRLASIPDSRSGAMTPVLKKDDLRRLDSQMTMSSAAWSTPRDQDVSSMQTQLRELQDQASQNTIRLTQLTFLLERIVSEQKPGSLLQQRSVEGDTDADVGGRTKL</sequence>
<dbReference type="RefSeq" id="XP_005091977.2">
    <property type="nucleotide sequence ID" value="XM_005091920.2"/>
</dbReference>
<evidence type="ECO:0000256" key="5">
    <source>
        <dbReference type="ARBA" id="ARBA00023065"/>
    </source>
</evidence>
<feature type="compositionally biased region" description="Basic and acidic residues" evidence="8">
    <location>
        <begin position="96"/>
        <end position="113"/>
    </location>
</feature>
<feature type="domain" description="TRPM SLOG" evidence="11">
    <location>
        <begin position="415"/>
        <end position="659"/>
    </location>
</feature>
<feature type="transmembrane region" description="Helical" evidence="9">
    <location>
        <begin position="1204"/>
        <end position="1222"/>
    </location>
</feature>
<feature type="transmembrane region" description="Helical" evidence="9">
    <location>
        <begin position="1304"/>
        <end position="1321"/>
    </location>
</feature>